<proteinExistence type="predicted"/>
<dbReference type="EMBL" id="JAUIZM010000010">
    <property type="protein sequence ID" value="KAK1361387.1"/>
    <property type="molecule type" value="Genomic_DNA"/>
</dbReference>
<gene>
    <name evidence="2" type="ORF">POM88_045861</name>
</gene>
<dbReference type="InterPro" id="IPR051886">
    <property type="entry name" value="Seed_Dev/Stress_Resp_Reg"/>
</dbReference>
<dbReference type="AlphaFoldDB" id="A0AAD8H5A0"/>
<name>A0AAD8H5A0_9APIA</name>
<comment type="caution">
    <text evidence="2">The sequence shown here is derived from an EMBL/GenBank/DDBJ whole genome shotgun (WGS) entry which is preliminary data.</text>
</comment>
<dbReference type="Proteomes" id="UP001237642">
    <property type="component" value="Unassembled WGS sequence"/>
</dbReference>
<dbReference type="GO" id="GO:0006351">
    <property type="term" value="P:DNA-templated transcription"/>
    <property type="evidence" value="ECO:0007669"/>
    <property type="project" value="InterPro"/>
</dbReference>
<dbReference type="Pfam" id="PF14144">
    <property type="entry name" value="DOG1"/>
    <property type="match status" value="1"/>
</dbReference>
<evidence type="ECO:0000259" key="1">
    <source>
        <dbReference type="PROSITE" id="PS51806"/>
    </source>
</evidence>
<reference evidence="2" key="1">
    <citation type="submission" date="2023-02" db="EMBL/GenBank/DDBJ databases">
        <title>Genome of toxic invasive species Heracleum sosnowskyi carries increased number of genes despite the absence of recent whole-genome duplications.</title>
        <authorList>
            <person name="Schelkunov M."/>
            <person name="Shtratnikova V."/>
            <person name="Makarenko M."/>
            <person name="Klepikova A."/>
            <person name="Omelchenko D."/>
            <person name="Novikova G."/>
            <person name="Obukhova E."/>
            <person name="Bogdanov V."/>
            <person name="Penin A."/>
            <person name="Logacheva M."/>
        </authorList>
    </citation>
    <scope>NUCLEOTIDE SEQUENCE</scope>
    <source>
        <strain evidence="2">Hsosn_3</strain>
        <tissue evidence="2">Leaf</tissue>
    </source>
</reference>
<organism evidence="2 3">
    <name type="scientific">Heracleum sosnowskyi</name>
    <dbReference type="NCBI Taxonomy" id="360622"/>
    <lineage>
        <taxon>Eukaryota</taxon>
        <taxon>Viridiplantae</taxon>
        <taxon>Streptophyta</taxon>
        <taxon>Embryophyta</taxon>
        <taxon>Tracheophyta</taxon>
        <taxon>Spermatophyta</taxon>
        <taxon>Magnoliopsida</taxon>
        <taxon>eudicotyledons</taxon>
        <taxon>Gunneridae</taxon>
        <taxon>Pentapetalae</taxon>
        <taxon>asterids</taxon>
        <taxon>campanulids</taxon>
        <taxon>Apiales</taxon>
        <taxon>Apiaceae</taxon>
        <taxon>Apioideae</taxon>
        <taxon>apioid superclade</taxon>
        <taxon>Tordylieae</taxon>
        <taxon>Tordyliinae</taxon>
        <taxon>Heracleum</taxon>
    </lineage>
</organism>
<keyword evidence="3" id="KW-1185">Reference proteome</keyword>
<dbReference type="PANTHER" id="PTHR46354:SF4">
    <property type="entry name" value="PROTEIN DOG1-LIKE 3"/>
    <property type="match status" value="1"/>
</dbReference>
<evidence type="ECO:0000313" key="3">
    <source>
        <dbReference type="Proteomes" id="UP001237642"/>
    </source>
</evidence>
<feature type="domain" description="DOG1" evidence="1">
    <location>
        <begin position="6"/>
        <end position="241"/>
    </location>
</feature>
<accession>A0AAD8H5A0</accession>
<dbReference type="PROSITE" id="PS51806">
    <property type="entry name" value="DOG1"/>
    <property type="match status" value="1"/>
</dbReference>
<dbReference type="GO" id="GO:0043565">
    <property type="term" value="F:sequence-specific DNA binding"/>
    <property type="evidence" value="ECO:0007669"/>
    <property type="project" value="InterPro"/>
</dbReference>
<sequence>MPTHNASNFQDFYQRWTAQQKHHLDDLVAASQSPQRSQNPSYLRDLVKRVVNHYEEYYRNKSHWAKQDVIRMLSPTWTTPLEQAFFWIGGWRPTMAIHLLYSKSGLQLQERIADVAMGLATGDLADLNASQIDQVDKLQRRTTVEEREISEKMAKQQGNMADSDMVELAHELDDNGEKVELVLRQKEEGLERVLRRADELRLRTLKGVINILTPSQSLHFLVAAAELHLRLHDWGKERETKDRDMSTD</sequence>
<reference evidence="2" key="2">
    <citation type="submission" date="2023-05" db="EMBL/GenBank/DDBJ databases">
        <authorList>
            <person name="Schelkunov M.I."/>
        </authorList>
    </citation>
    <scope>NUCLEOTIDE SEQUENCE</scope>
    <source>
        <strain evidence="2">Hsosn_3</strain>
        <tissue evidence="2">Leaf</tissue>
    </source>
</reference>
<evidence type="ECO:0000313" key="2">
    <source>
        <dbReference type="EMBL" id="KAK1361387.1"/>
    </source>
</evidence>
<dbReference type="PANTHER" id="PTHR46354">
    <property type="entry name" value="DOG1 DOMAIN-CONTAINING PROTEIN"/>
    <property type="match status" value="1"/>
</dbReference>
<dbReference type="InterPro" id="IPR025422">
    <property type="entry name" value="TGA_domain"/>
</dbReference>
<protein>
    <submittedName>
        <fullName evidence="2">DOG1 domain-containing protein</fullName>
    </submittedName>
</protein>